<feature type="transmembrane region" description="Helical" evidence="1">
    <location>
        <begin position="154"/>
        <end position="176"/>
    </location>
</feature>
<keyword evidence="1" id="KW-1133">Transmembrane helix</keyword>
<dbReference type="AlphaFoldDB" id="A0A840PEI5"/>
<gene>
    <name evidence="2" type="ORF">HNP84_006918</name>
</gene>
<evidence type="ECO:0000256" key="1">
    <source>
        <dbReference type="SAM" id="Phobius"/>
    </source>
</evidence>
<dbReference type="RefSeq" id="WP_185054040.1">
    <property type="nucleotide sequence ID" value="NZ_BAABIX010000020.1"/>
</dbReference>
<reference evidence="2 3" key="1">
    <citation type="submission" date="2020-08" db="EMBL/GenBank/DDBJ databases">
        <title>Genomic Encyclopedia of Type Strains, Phase IV (KMG-IV): sequencing the most valuable type-strain genomes for metagenomic binning, comparative biology and taxonomic classification.</title>
        <authorList>
            <person name="Goeker M."/>
        </authorList>
    </citation>
    <scope>NUCLEOTIDE SEQUENCE [LARGE SCALE GENOMIC DNA]</scope>
    <source>
        <strain evidence="2 3">DSM 45615</strain>
    </source>
</reference>
<organism evidence="2 3">
    <name type="scientific">Thermocatellispora tengchongensis</name>
    <dbReference type="NCBI Taxonomy" id="1073253"/>
    <lineage>
        <taxon>Bacteria</taxon>
        <taxon>Bacillati</taxon>
        <taxon>Actinomycetota</taxon>
        <taxon>Actinomycetes</taxon>
        <taxon>Streptosporangiales</taxon>
        <taxon>Streptosporangiaceae</taxon>
        <taxon>Thermocatellispora</taxon>
    </lineage>
</organism>
<comment type="caution">
    <text evidence="2">The sequence shown here is derived from an EMBL/GenBank/DDBJ whole genome shotgun (WGS) entry which is preliminary data.</text>
</comment>
<proteinExistence type="predicted"/>
<accession>A0A840PEI5</accession>
<name>A0A840PEI5_9ACTN</name>
<keyword evidence="3" id="KW-1185">Reference proteome</keyword>
<feature type="transmembrane region" description="Helical" evidence="1">
    <location>
        <begin position="120"/>
        <end position="142"/>
    </location>
</feature>
<evidence type="ECO:0000313" key="2">
    <source>
        <dbReference type="EMBL" id="MBB5137166.1"/>
    </source>
</evidence>
<dbReference type="EMBL" id="JACHGN010000016">
    <property type="protein sequence ID" value="MBB5137166.1"/>
    <property type="molecule type" value="Genomic_DNA"/>
</dbReference>
<evidence type="ECO:0000313" key="3">
    <source>
        <dbReference type="Proteomes" id="UP000578449"/>
    </source>
</evidence>
<sequence>MGWWPALAAVLAGLAQFLQPFMLSAQALRGLLHIAPGMVRSLRSPMPDPDGERVALFFSMLLESRDMRRGVAYPSLPVFPGVYLMLACSPVVGNVAAFALGGAGDHVPSWAEVYPEPEAVLLGAVPLAWAVSVLSLHIAVHLHLWECGILRPRGFGLLLLWGGFLPATTLACAWGYHLITDVSMWLAVTTLLVTATGIGWSTNRRMWETLESFQVLRRPWNVRSESIALRLPRAGSALGGRVWFAALLLLTSIPATLAAYADLYGAGVAAVEWAVALPMTAAVLQVVKDLVLDLKSALARAHRLPDLE</sequence>
<keyword evidence="1" id="KW-0472">Membrane</keyword>
<feature type="transmembrane region" description="Helical" evidence="1">
    <location>
        <begin position="267"/>
        <end position="287"/>
    </location>
</feature>
<dbReference type="Proteomes" id="UP000578449">
    <property type="component" value="Unassembled WGS sequence"/>
</dbReference>
<feature type="transmembrane region" description="Helical" evidence="1">
    <location>
        <begin position="182"/>
        <end position="200"/>
    </location>
</feature>
<keyword evidence="1" id="KW-0812">Transmembrane</keyword>
<feature type="transmembrane region" description="Helical" evidence="1">
    <location>
        <begin position="79"/>
        <end position="100"/>
    </location>
</feature>
<protein>
    <submittedName>
        <fullName evidence="2">Uncharacterized protein</fullName>
    </submittedName>
</protein>
<feature type="transmembrane region" description="Helical" evidence="1">
    <location>
        <begin position="242"/>
        <end position="261"/>
    </location>
</feature>